<dbReference type="STRING" id="1123062.SAMN02745775_101419"/>
<name>A0A1I3XMC3_9PROT</name>
<protein>
    <submittedName>
        <fullName evidence="2">Uncharacterized protein</fullName>
    </submittedName>
</protein>
<evidence type="ECO:0000313" key="3">
    <source>
        <dbReference type="Proteomes" id="UP000199473"/>
    </source>
</evidence>
<keyword evidence="3" id="KW-1185">Reference proteome</keyword>
<evidence type="ECO:0000256" key="1">
    <source>
        <dbReference type="SAM" id="Phobius"/>
    </source>
</evidence>
<reference evidence="2 3" key="1">
    <citation type="submission" date="2016-10" db="EMBL/GenBank/DDBJ databases">
        <authorList>
            <person name="de Groot N.N."/>
        </authorList>
    </citation>
    <scope>NUCLEOTIDE SEQUENCE [LARGE SCALE GENOMIC DNA]</scope>
    <source>
        <strain evidence="2 3">DSM 19981</strain>
    </source>
</reference>
<proteinExistence type="predicted"/>
<gene>
    <name evidence="2" type="ORF">SAMN02745775_101419</name>
</gene>
<keyword evidence="1" id="KW-0812">Transmembrane</keyword>
<accession>A0A1I3XMC3</accession>
<sequence length="144" mass="14973">MRLFRLAQAAWQAESLYLRRTSRGYAVQAGYGAGAAVFALLLLLMLHIAAFAALVPGLGPVWAALAVAGGDLVLAGILGALARHPPRDPVAEEALRIRQAATSQLSDGAMRAAMLAPLLRSQSAKKGLFGAAITAALVGLMSRR</sequence>
<organism evidence="2 3">
    <name type="scientific">Falsiroseomonas stagni DSM 19981</name>
    <dbReference type="NCBI Taxonomy" id="1123062"/>
    <lineage>
        <taxon>Bacteria</taxon>
        <taxon>Pseudomonadati</taxon>
        <taxon>Pseudomonadota</taxon>
        <taxon>Alphaproteobacteria</taxon>
        <taxon>Acetobacterales</taxon>
        <taxon>Roseomonadaceae</taxon>
        <taxon>Falsiroseomonas</taxon>
    </lineage>
</organism>
<feature type="transmembrane region" description="Helical" evidence="1">
    <location>
        <begin position="61"/>
        <end position="82"/>
    </location>
</feature>
<dbReference type="Proteomes" id="UP000199473">
    <property type="component" value="Unassembled WGS sequence"/>
</dbReference>
<dbReference type="EMBL" id="FOSQ01000001">
    <property type="protein sequence ID" value="SFK20171.1"/>
    <property type="molecule type" value="Genomic_DNA"/>
</dbReference>
<dbReference type="RefSeq" id="WP_092954796.1">
    <property type="nucleotide sequence ID" value="NZ_FOSQ01000001.1"/>
</dbReference>
<keyword evidence="1" id="KW-1133">Transmembrane helix</keyword>
<feature type="transmembrane region" description="Helical" evidence="1">
    <location>
        <begin position="29"/>
        <end position="55"/>
    </location>
</feature>
<evidence type="ECO:0000313" key="2">
    <source>
        <dbReference type="EMBL" id="SFK20171.1"/>
    </source>
</evidence>
<dbReference type="AlphaFoldDB" id="A0A1I3XMC3"/>
<keyword evidence="1" id="KW-0472">Membrane</keyword>